<reference evidence="5" key="1">
    <citation type="journal article" date="2020" name="mSystems">
        <title>Genome- and Community-Level Interaction Insights into Carbon Utilization and Element Cycling Functions of Hydrothermarchaeota in Hydrothermal Sediment.</title>
        <authorList>
            <person name="Zhou Z."/>
            <person name="Liu Y."/>
            <person name="Xu W."/>
            <person name="Pan J."/>
            <person name="Luo Z.H."/>
            <person name="Li M."/>
        </authorList>
    </citation>
    <scope>NUCLEOTIDE SEQUENCE [LARGE SCALE GENOMIC DNA]</scope>
    <source>
        <strain evidence="5">HyVt-113</strain>
    </source>
</reference>
<dbReference type="Pfam" id="PF02119">
    <property type="entry name" value="FlgI"/>
    <property type="match status" value="1"/>
</dbReference>
<dbReference type="GO" id="GO:0071973">
    <property type="term" value="P:bacterial-type flagellum-dependent cell motility"/>
    <property type="evidence" value="ECO:0007669"/>
    <property type="project" value="InterPro"/>
</dbReference>
<protein>
    <submittedName>
        <fullName evidence="5">Flagellar basal body P-ring protein FlgI</fullName>
    </submittedName>
</protein>
<feature type="non-terminal residue" evidence="5">
    <location>
        <position position="1"/>
    </location>
</feature>
<keyword evidence="5" id="KW-0969">Cilium</keyword>
<sequence>LILACPIITFSARLKDIGYFYGVRETQLIGYGLVVGLAGTGDREQTIFPIRSLVNMLERFGVKVDPKQIRTRNVAAVMVTAKVPPFAKIGMKIDALVSSMGDAKSLEGGVLLMTPLRGPDGNIYAIAQGPVSIGGGFAAAGANARIRKNFLTVGRVVEGVTIEREFPMNFMEKNSLHFILNQPDFDTATQVALVINETLNNYVAEAIDASTVKINIPNEYIANPVDLIARLEKLNVTPDSVAKVIVNERTGTVVIGENVHISTVAVAQGGLSVVIKEAPKISQPMPFSAGETVKTFETEIEIKEEKTPIYLVPPAATIGELVRALNAIGATPRDLIAILQAIKAAGALHAELEVI</sequence>
<dbReference type="PRINTS" id="PR01010">
    <property type="entry name" value="FLGPRINGFLGI"/>
</dbReference>
<evidence type="ECO:0000256" key="1">
    <source>
        <dbReference type="ARBA" id="ARBA00002591"/>
    </source>
</evidence>
<organism evidence="5">
    <name type="scientific">Desulfofervidus auxilii</name>
    <dbReference type="NCBI Taxonomy" id="1621989"/>
    <lineage>
        <taxon>Bacteria</taxon>
        <taxon>Pseudomonadati</taxon>
        <taxon>Thermodesulfobacteriota</taxon>
        <taxon>Candidatus Desulfofervidia</taxon>
        <taxon>Candidatus Desulfofervidales</taxon>
        <taxon>Candidatus Desulfofervidaceae</taxon>
        <taxon>Candidatus Desulfofervidus</taxon>
    </lineage>
</organism>
<dbReference type="Proteomes" id="UP000885706">
    <property type="component" value="Unassembled WGS sequence"/>
</dbReference>
<evidence type="ECO:0000256" key="4">
    <source>
        <dbReference type="ARBA" id="ARBA00023143"/>
    </source>
</evidence>
<dbReference type="GO" id="GO:0009428">
    <property type="term" value="C:bacterial-type flagellum basal body, distal rod, P ring"/>
    <property type="evidence" value="ECO:0007669"/>
    <property type="project" value="InterPro"/>
</dbReference>
<dbReference type="InterPro" id="IPR001782">
    <property type="entry name" value="Flag_FlgI"/>
</dbReference>
<comment type="caution">
    <text evidence="5">The sequence shown here is derived from an EMBL/GenBank/DDBJ whole genome shotgun (WGS) entry which is preliminary data.</text>
</comment>
<dbReference type="HAMAP" id="MF_00416">
    <property type="entry name" value="FlgI"/>
    <property type="match status" value="1"/>
</dbReference>
<evidence type="ECO:0000256" key="2">
    <source>
        <dbReference type="ARBA" id="ARBA00004117"/>
    </source>
</evidence>
<evidence type="ECO:0000256" key="3">
    <source>
        <dbReference type="ARBA" id="ARBA00022729"/>
    </source>
</evidence>
<dbReference type="AlphaFoldDB" id="A0A7V0NE72"/>
<keyword evidence="5" id="KW-0966">Cell projection</keyword>
<name>A0A7V0NE72_DESA2</name>
<dbReference type="EMBL" id="DQWQ01000049">
    <property type="protein sequence ID" value="HDD35361.1"/>
    <property type="molecule type" value="Genomic_DNA"/>
</dbReference>
<dbReference type="GO" id="GO:0030288">
    <property type="term" value="C:outer membrane-bounded periplasmic space"/>
    <property type="evidence" value="ECO:0007669"/>
    <property type="project" value="InterPro"/>
</dbReference>
<keyword evidence="3" id="KW-0732">Signal</keyword>
<dbReference type="NCBIfam" id="NF003676">
    <property type="entry name" value="PRK05303.1"/>
    <property type="match status" value="1"/>
</dbReference>
<comment type="function">
    <text evidence="1">Assembles around the rod to form the L-ring and probably protects the motor/basal body from shearing forces during rotation.</text>
</comment>
<dbReference type="GO" id="GO:0005198">
    <property type="term" value="F:structural molecule activity"/>
    <property type="evidence" value="ECO:0007669"/>
    <property type="project" value="InterPro"/>
</dbReference>
<keyword evidence="5" id="KW-0282">Flagellum</keyword>
<dbReference type="PANTHER" id="PTHR30381">
    <property type="entry name" value="FLAGELLAR P-RING PERIPLASMIC PROTEIN FLGI"/>
    <property type="match status" value="1"/>
</dbReference>
<gene>
    <name evidence="5" type="ORF">ENF30_01025</name>
</gene>
<accession>A0A7V0NE72</accession>
<evidence type="ECO:0000313" key="5">
    <source>
        <dbReference type="EMBL" id="HDD35361.1"/>
    </source>
</evidence>
<proteinExistence type="inferred from homology"/>
<keyword evidence="4" id="KW-0975">Bacterial flagellum</keyword>
<dbReference type="PANTHER" id="PTHR30381:SF0">
    <property type="entry name" value="FLAGELLAR P-RING PROTEIN"/>
    <property type="match status" value="1"/>
</dbReference>
<comment type="subcellular location">
    <subcellularLocation>
        <location evidence="2">Bacterial flagellum basal body</location>
    </subcellularLocation>
</comment>